<dbReference type="EMBL" id="CP015518">
    <property type="protein sequence ID" value="APG24316.1"/>
    <property type="molecule type" value="Genomic_DNA"/>
</dbReference>
<dbReference type="Pfam" id="PF13203">
    <property type="entry name" value="DUF2201_N"/>
    <property type="match status" value="1"/>
</dbReference>
<reference evidence="4 5" key="1">
    <citation type="journal article" date="2017" name="Genome Announc.">
        <title>Complete Genome Sequences of Two Acetylene-Fermenting Pelobacter acetylenicus Strains.</title>
        <authorList>
            <person name="Sutton J.M."/>
            <person name="Baesman S.M."/>
            <person name="Fierst J.L."/>
            <person name="Poret-Peterson A.T."/>
            <person name="Oremland R.S."/>
            <person name="Dunlap D.S."/>
            <person name="Akob D.M."/>
        </authorList>
    </citation>
    <scope>NUCLEOTIDE SEQUENCE [LARGE SCALE GENOMIC DNA]</scope>
    <source>
        <strain evidence="4 5">DSM 3247</strain>
    </source>
</reference>
<feature type="compositionally biased region" description="Basic and acidic residues" evidence="1">
    <location>
        <begin position="158"/>
        <end position="177"/>
    </location>
</feature>
<protein>
    <recommendedName>
        <fullName evidence="6">Metal-dependent peptidase</fullName>
    </recommendedName>
</protein>
<proteinExistence type="predicted"/>
<dbReference type="InterPro" id="IPR018698">
    <property type="entry name" value="VWA-like_dom"/>
</dbReference>
<keyword evidence="5" id="KW-1185">Reference proteome</keyword>
<dbReference type="Pfam" id="PF09967">
    <property type="entry name" value="DUF2201"/>
    <property type="match status" value="1"/>
</dbReference>
<dbReference type="InterPro" id="IPR036465">
    <property type="entry name" value="vWFA_dom_sf"/>
</dbReference>
<dbReference type="RefSeq" id="WP_072286156.1">
    <property type="nucleotide sequence ID" value="NZ_CP015455.1"/>
</dbReference>
<feature type="region of interest" description="Disordered" evidence="1">
    <location>
        <begin position="130"/>
        <end position="177"/>
    </location>
</feature>
<feature type="domain" description="Putative metallopeptidase" evidence="3">
    <location>
        <begin position="3"/>
        <end position="251"/>
    </location>
</feature>
<dbReference type="KEGG" id="pace:A6070_12795"/>
<dbReference type="OrthoDB" id="9761650at2"/>
<accession>A0A1L3GED6</accession>
<sequence>METSTKLAKAVARTVLDHPFFATLLLRMPLREDREVKTAATDGRQIRYNPAFIDRLSVNQTVFVLAHLVMHVAHFHPLRRNARHPGRFNKAGDFAINGILKEAGLSLLPGAPYHKSFDNLAAEQIYERLPKGAGDGDGRDGDNDIDSDQDPGGCGGFEDAKDEHGKPLSRADRQRQEAELTVAIQQAAQAARAQGKLPGSLARLVDELVHPILDWREILRSFVDHAARDDYSWRHPNRRHIADGIYLPSFRSEGLQPLVLAIDTSGSIRQSELNQFQAELNDILLSYPSTVNVVYCDSEISATEIITPEQYPVRLKAVGCGGTDLRPPFDWARQNVPEAGCLIYLTDLKGDSPEIDPGIPTLWISTTDERDLPETQRPGFGHIAWLK</sequence>
<dbReference type="STRING" id="29542.A6070_12795"/>
<name>A0A1L3GED6_SYNAC</name>
<evidence type="ECO:0008006" key="6">
    <source>
        <dbReference type="Google" id="ProtNLM"/>
    </source>
</evidence>
<dbReference type="InterPro" id="IPR025154">
    <property type="entry name" value="Put_metallopeptidase_dom"/>
</dbReference>
<gene>
    <name evidence="4" type="ORF">A7E75_04160</name>
</gene>
<evidence type="ECO:0000313" key="4">
    <source>
        <dbReference type="EMBL" id="APG24316.1"/>
    </source>
</evidence>
<dbReference type="PANTHER" id="PTHR38730">
    <property type="entry name" value="SLL7028 PROTEIN"/>
    <property type="match status" value="1"/>
</dbReference>
<feature type="domain" description="VWA-like" evidence="2">
    <location>
        <begin position="258"/>
        <end position="386"/>
    </location>
</feature>
<organism evidence="4 5">
    <name type="scientific">Syntrophotalea acetylenica</name>
    <name type="common">Pelobacter acetylenicus</name>
    <dbReference type="NCBI Taxonomy" id="29542"/>
    <lineage>
        <taxon>Bacteria</taxon>
        <taxon>Pseudomonadati</taxon>
        <taxon>Thermodesulfobacteriota</taxon>
        <taxon>Desulfuromonadia</taxon>
        <taxon>Desulfuromonadales</taxon>
        <taxon>Syntrophotaleaceae</taxon>
        <taxon>Syntrophotalea</taxon>
    </lineage>
</organism>
<dbReference type="PANTHER" id="PTHR38730:SF1">
    <property type="entry name" value="SLL7028 PROTEIN"/>
    <property type="match status" value="1"/>
</dbReference>
<evidence type="ECO:0000313" key="5">
    <source>
        <dbReference type="Proteomes" id="UP000182264"/>
    </source>
</evidence>
<dbReference type="Proteomes" id="UP000182264">
    <property type="component" value="Chromosome"/>
</dbReference>
<evidence type="ECO:0000259" key="3">
    <source>
        <dbReference type="Pfam" id="PF13203"/>
    </source>
</evidence>
<dbReference type="SUPFAM" id="SSF53300">
    <property type="entry name" value="vWA-like"/>
    <property type="match status" value="1"/>
</dbReference>
<feature type="compositionally biased region" description="Basic and acidic residues" evidence="1">
    <location>
        <begin position="130"/>
        <end position="142"/>
    </location>
</feature>
<evidence type="ECO:0000256" key="1">
    <source>
        <dbReference type="SAM" id="MobiDB-lite"/>
    </source>
</evidence>
<dbReference type="AlphaFoldDB" id="A0A1L3GED6"/>
<evidence type="ECO:0000259" key="2">
    <source>
        <dbReference type="Pfam" id="PF09967"/>
    </source>
</evidence>